<proteinExistence type="predicted"/>
<comment type="caution">
    <text evidence="2">The sequence shown here is derived from an EMBL/GenBank/DDBJ whole genome shotgun (WGS) entry which is preliminary data.</text>
</comment>
<dbReference type="EMBL" id="JAVDQT010000002">
    <property type="protein sequence ID" value="MDR6432002.1"/>
    <property type="molecule type" value="Genomic_DNA"/>
</dbReference>
<keyword evidence="1" id="KW-0812">Transmembrane</keyword>
<organism evidence="2 3">
    <name type="scientific">Brucella pseudogrignonensis</name>
    <dbReference type="NCBI Taxonomy" id="419475"/>
    <lineage>
        <taxon>Bacteria</taxon>
        <taxon>Pseudomonadati</taxon>
        <taxon>Pseudomonadota</taxon>
        <taxon>Alphaproteobacteria</taxon>
        <taxon>Hyphomicrobiales</taxon>
        <taxon>Brucellaceae</taxon>
        <taxon>Brucella/Ochrobactrum group</taxon>
        <taxon>Brucella</taxon>
    </lineage>
</organism>
<keyword evidence="1" id="KW-1133">Transmembrane helix</keyword>
<evidence type="ECO:0000256" key="1">
    <source>
        <dbReference type="SAM" id="Phobius"/>
    </source>
</evidence>
<feature type="transmembrane region" description="Helical" evidence="1">
    <location>
        <begin position="6"/>
        <end position="30"/>
    </location>
</feature>
<reference evidence="2 3" key="1">
    <citation type="submission" date="2023-07" db="EMBL/GenBank/DDBJ databases">
        <title>Sorghum-associated microbial communities from plants grown in Nebraska, USA.</title>
        <authorList>
            <person name="Schachtman D."/>
        </authorList>
    </citation>
    <scope>NUCLEOTIDE SEQUENCE [LARGE SCALE GENOMIC DNA]</scope>
    <source>
        <strain evidence="2 3">DS1730</strain>
    </source>
</reference>
<evidence type="ECO:0000313" key="3">
    <source>
        <dbReference type="Proteomes" id="UP001184614"/>
    </source>
</evidence>
<dbReference type="Proteomes" id="UP001184614">
    <property type="component" value="Unassembled WGS sequence"/>
</dbReference>
<evidence type="ECO:0000313" key="2">
    <source>
        <dbReference type="EMBL" id="MDR6432002.1"/>
    </source>
</evidence>
<keyword evidence="3" id="KW-1185">Reference proteome</keyword>
<accession>A0ABU1M7I9</accession>
<protein>
    <submittedName>
        <fullName evidence="2">Uncharacterized protein</fullName>
    </submittedName>
</protein>
<gene>
    <name evidence="2" type="ORF">J2782_001737</name>
</gene>
<name>A0ABU1M7I9_9HYPH</name>
<sequence>MNLFHAALVSALSTALTILLIGLIGFYFLWRM</sequence>
<keyword evidence="1" id="KW-0472">Membrane</keyword>